<protein>
    <recommendedName>
        <fullName evidence="4">Extracellular serine-rich protein</fullName>
    </recommendedName>
</protein>
<sequence length="194" mass="20530">MKTFPYLLALASLLQSGIGAPHEELRPLRIRTNTISPGEASQIHTVIVGGPQDLIVPNFIIAAVGDIVQFQFSSGNHTITEGIEGSGCQPLQKSNPLAIHSGHLPYNKGDQDVMVFNVPINDLSPRLLYCATGPHCQTGQVAAINPRNGQQLVNYMKSCQQAKENVDAGSASGGIVAKIPLENAAFIPAEPEGA</sequence>
<gene>
    <name evidence="2" type="ORF">X797_000780</name>
</gene>
<evidence type="ECO:0000313" key="3">
    <source>
        <dbReference type="Proteomes" id="UP000030151"/>
    </source>
</evidence>
<dbReference type="InterPro" id="IPR008972">
    <property type="entry name" value="Cupredoxin"/>
</dbReference>
<feature type="signal peptide" evidence="1">
    <location>
        <begin position="1"/>
        <end position="19"/>
    </location>
</feature>
<dbReference type="HOGENOM" id="CLU_053381_3_2_1"/>
<dbReference type="Proteomes" id="UP000030151">
    <property type="component" value="Unassembled WGS sequence"/>
</dbReference>
<dbReference type="PANTHER" id="PTHR34883">
    <property type="entry name" value="SERINE-RICH PROTEIN, PUTATIVE-RELATED-RELATED"/>
    <property type="match status" value="1"/>
</dbReference>
<reference evidence="2 3" key="1">
    <citation type="submission" date="2014-02" db="EMBL/GenBank/DDBJ databases">
        <title>The genome sequence of the entomopathogenic fungus Metarhizium robertsii ARSEF 2575.</title>
        <authorList>
            <person name="Giuliano Garisto Donzelli B."/>
            <person name="Roe B.A."/>
            <person name="Macmil S.L."/>
            <person name="Krasnoff S.B."/>
            <person name="Gibson D.M."/>
        </authorList>
    </citation>
    <scope>NUCLEOTIDE SEQUENCE [LARGE SCALE GENOMIC DNA]</scope>
    <source>
        <strain evidence="2 3">ARSEF 2575</strain>
    </source>
</reference>
<dbReference type="eggNOG" id="ENOG502SIBH">
    <property type="taxonomic scope" value="Eukaryota"/>
</dbReference>
<keyword evidence="1" id="KW-0732">Signal</keyword>
<evidence type="ECO:0008006" key="4">
    <source>
        <dbReference type="Google" id="ProtNLM"/>
    </source>
</evidence>
<dbReference type="AlphaFoldDB" id="A0A0A1V753"/>
<proteinExistence type="predicted"/>
<evidence type="ECO:0000313" key="2">
    <source>
        <dbReference type="EMBL" id="EXV06062.1"/>
    </source>
</evidence>
<feature type="chain" id="PRO_5001992563" description="Extracellular serine-rich protein" evidence="1">
    <location>
        <begin position="20"/>
        <end position="194"/>
    </location>
</feature>
<dbReference type="EMBL" id="JELW01000001">
    <property type="protein sequence ID" value="EXV06062.1"/>
    <property type="molecule type" value="Genomic_DNA"/>
</dbReference>
<accession>A0A0A1V753</accession>
<dbReference type="SUPFAM" id="SSF49503">
    <property type="entry name" value="Cupredoxins"/>
    <property type="match status" value="1"/>
</dbReference>
<dbReference type="InterPro" id="IPR052953">
    <property type="entry name" value="Ser-rich/MCO-related"/>
</dbReference>
<organism evidence="2 3">
    <name type="scientific">Metarhizium robertsii</name>
    <dbReference type="NCBI Taxonomy" id="568076"/>
    <lineage>
        <taxon>Eukaryota</taxon>
        <taxon>Fungi</taxon>
        <taxon>Dikarya</taxon>
        <taxon>Ascomycota</taxon>
        <taxon>Pezizomycotina</taxon>
        <taxon>Sordariomycetes</taxon>
        <taxon>Hypocreomycetidae</taxon>
        <taxon>Hypocreales</taxon>
        <taxon>Clavicipitaceae</taxon>
        <taxon>Metarhizium</taxon>
    </lineage>
</organism>
<evidence type="ECO:0000256" key="1">
    <source>
        <dbReference type="SAM" id="SignalP"/>
    </source>
</evidence>
<dbReference type="Gene3D" id="2.60.40.420">
    <property type="entry name" value="Cupredoxins - blue copper proteins"/>
    <property type="match status" value="1"/>
</dbReference>
<dbReference type="PANTHER" id="PTHR34883:SF17">
    <property type="entry name" value="CUPREDOXIN"/>
    <property type="match status" value="1"/>
</dbReference>
<dbReference type="OrthoDB" id="5421909at2759"/>
<comment type="caution">
    <text evidence="2">The sequence shown here is derived from an EMBL/GenBank/DDBJ whole genome shotgun (WGS) entry which is preliminary data.</text>
</comment>
<name>A0A0A1V753_9HYPO</name>